<dbReference type="EMBL" id="CAAALY010244712">
    <property type="protein sequence ID" value="VEL32822.1"/>
    <property type="molecule type" value="Genomic_DNA"/>
</dbReference>
<protein>
    <submittedName>
        <fullName evidence="2">Uncharacterized protein</fullName>
    </submittedName>
</protein>
<keyword evidence="1" id="KW-0732">Signal</keyword>
<evidence type="ECO:0000256" key="1">
    <source>
        <dbReference type="SAM" id="SignalP"/>
    </source>
</evidence>
<feature type="chain" id="PRO_5019095775" evidence="1">
    <location>
        <begin position="23"/>
        <end position="240"/>
    </location>
</feature>
<proteinExistence type="predicted"/>
<evidence type="ECO:0000313" key="2">
    <source>
        <dbReference type="EMBL" id="VEL32822.1"/>
    </source>
</evidence>
<comment type="caution">
    <text evidence="2">The sequence shown here is derived from an EMBL/GenBank/DDBJ whole genome shotgun (WGS) entry which is preliminary data.</text>
</comment>
<sequence length="240" mass="26277">MPTWSTFSGSLLPPLFLPIVYLYPVHFGQSVCTTDRLSACRFMPSPACAIDLSANKLSLCLFFSSLVHYPLIFVCSPPCARVCRCTCAQMSTSLHPCVPTALCVLSSPSVCFLLPTLGPVEGPCSLEKSSRCAHLSSFPLLFPSRSPFWRRFLSSSAVPRCHSNNPLSRVHLEATSWSASSASAAFRFDTTACRPSLSRPDEVLPWQLAAVTMRHRSFGLRPIPKEDVVCLAVVRAALHE</sequence>
<organism evidence="2 3">
    <name type="scientific">Protopolystoma xenopodis</name>
    <dbReference type="NCBI Taxonomy" id="117903"/>
    <lineage>
        <taxon>Eukaryota</taxon>
        <taxon>Metazoa</taxon>
        <taxon>Spiralia</taxon>
        <taxon>Lophotrochozoa</taxon>
        <taxon>Platyhelminthes</taxon>
        <taxon>Monogenea</taxon>
        <taxon>Polyopisthocotylea</taxon>
        <taxon>Polystomatidea</taxon>
        <taxon>Polystomatidae</taxon>
        <taxon>Protopolystoma</taxon>
    </lineage>
</organism>
<accession>A0A448XBD6</accession>
<feature type="signal peptide" evidence="1">
    <location>
        <begin position="1"/>
        <end position="22"/>
    </location>
</feature>
<reference evidence="2" key="1">
    <citation type="submission" date="2018-11" db="EMBL/GenBank/DDBJ databases">
        <authorList>
            <consortium name="Pathogen Informatics"/>
        </authorList>
    </citation>
    <scope>NUCLEOTIDE SEQUENCE</scope>
</reference>
<dbReference type="Proteomes" id="UP000784294">
    <property type="component" value="Unassembled WGS sequence"/>
</dbReference>
<dbReference type="AlphaFoldDB" id="A0A448XBD6"/>
<gene>
    <name evidence="2" type="ORF">PXEA_LOCUS26262</name>
</gene>
<evidence type="ECO:0000313" key="3">
    <source>
        <dbReference type="Proteomes" id="UP000784294"/>
    </source>
</evidence>
<keyword evidence="3" id="KW-1185">Reference proteome</keyword>
<name>A0A448XBD6_9PLAT</name>